<dbReference type="PATRIC" id="fig|121290.4.peg.3497"/>
<keyword evidence="2" id="KW-1185">Reference proteome</keyword>
<protein>
    <recommendedName>
        <fullName evidence="3">DUF324 domain-containing protein</fullName>
    </recommendedName>
</protein>
<dbReference type="STRING" id="121290.APY04_0805"/>
<gene>
    <name evidence="1" type="ORF">APY04_0805</name>
</gene>
<comment type="caution">
    <text evidence="1">The sequence shown here is derived from an EMBL/GenBank/DDBJ whole genome shotgun (WGS) entry which is preliminary data.</text>
</comment>
<evidence type="ECO:0000313" key="1">
    <source>
        <dbReference type="EMBL" id="KWT70744.1"/>
    </source>
</evidence>
<dbReference type="AlphaFoldDB" id="A0A109BKZ4"/>
<dbReference type="OrthoDB" id="8478237at2"/>
<dbReference type="RefSeq" id="WP_068459894.1">
    <property type="nucleotide sequence ID" value="NZ_LMTR01000028.1"/>
</dbReference>
<accession>A0A109BKZ4</accession>
<sequence>MALSSFRLHGIFTLRSPLSHIGETISASSHLAQDQILQPDGELTPVFAYSGNAWRGQLRDLSAAYMLDAIGSPRVGLDAFHLLFSGGAIGGAQNTDIAQARRMRAAMPHLAVFGGGVGNQILEGKLRVGSSYPICQEAIPVLPPRLHDEARKFAYADCTFEKEYSRRDDAKIESVRRHLNDDPEMTLLDAPKKGKKTAATDDVPTQMRIRSELVCPGVRLYSWITVHDVSLEQMGCLIAALHSFSRSPHIGGQASRGHGLVDVAYEFEDLSSGEVHDLIKIEDGRSLLAPKAVEAKAAYDEHLRNLYDQLLANNEDSIKTLLGAA</sequence>
<dbReference type="Proteomes" id="UP000059074">
    <property type="component" value="Unassembled WGS sequence"/>
</dbReference>
<reference evidence="1 2" key="1">
    <citation type="submission" date="2015-10" db="EMBL/GenBank/DDBJ databases">
        <title>Transcriptomic analysis of a linuron degrading triple-species bacterial consortium.</title>
        <authorList>
            <person name="Albers P."/>
        </authorList>
    </citation>
    <scope>NUCLEOTIDE SEQUENCE [LARGE SCALE GENOMIC DNA]</scope>
    <source>
        <strain evidence="1 2">WDL6</strain>
    </source>
</reference>
<proteinExistence type="predicted"/>
<organism evidence="1 2">
    <name type="scientific">Hyphomicrobium sulfonivorans</name>
    <dbReference type="NCBI Taxonomy" id="121290"/>
    <lineage>
        <taxon>Bacteria</taxon>
        <taxon>Pseudomonadati</taxon>
        <taxon>Pseudomonadota</taxon>
        <taxon>Alphaproteobacteria</taxon>
        <taxon>Hyphomicrobiales</taxon>
        <taxon>Hyphomicrobiaceae</taxon>
        <taxon>Hyphomicrobium</taxon>
    </lineage>
</organism>
<name>A0A109BKZ4_HYPSL</name>
<evidence type="ECO:0000313" key="2">
    <source>
        <dbReference type="Proteomes" id="UP000059074"/>
    </source>
</evidence>
<dbReference type="EMBL" id="LMTR01000028">
    <property type="protein sequence ID" value="KWT70744.1"/>
    <property type="molecule type" value="Genomic_DNA"/>
</dbReference>
<evidence type="ECO:0008006" key="3">
    <source>
        <dbReference type="Google" id="ProtNLM"/>
    </source>
</evidence>